<keyword evidence="1" id="KW-1133">Transmembrane helix</keyword>
<keyword evidence="3" id="KW-1185">Reference proteome</keyword>
<comment type="caution">
    <text evidence="2">The sequence shown here is derived from an EMBL/GenBank/DDBJ whole genome shotgun (WGS) entry which is preliminary data.</text>
</comment>
<feature type="transmembrane region" description="Helical" evidence="1">
    <location>
        <begin position="53"/>
        <end position="71"/>
    </location>
</feature>
<sequence>MNIILFFVIFYFILRYVLFKYFDGEKSKLLRYDYWNFFILILILFLSVNFPSYVFYFVIVFGLVFNIFYFFTYRITFVSFILNLAIIICFLFPKYIWVSSFFVLIQFIRMKLIPMYNWIYVSSEAENIANRCKKGGYSRKPVVIFGDFGKRVIINGRGIIVNVLNDKMVFRITRNTHRALGEPNLYEFCEKMSKVIRGWLDDKSGKVN</sequence>
<evidence type="ECO:0000313" key="3">
    <source>
        <dbReference type="Proteomes" id="UP000242616"/>
    </source>
</evidence>
<evidence type="ECO:0000313" key="2">
    <source>
        <dbReference type="EMBL" id="ONN27097.1"/>
    </source>
</evidence>
<gene>
    <name evidence="2" type="ORF">XJ44_04710</name>
</gene>
<keyword evidence="1" id="KW-0472">Membrane</keyword>
<reference evidence="2 3" key="1">
    <citation type="submission" date="2015-06" db="EMBL/GenBank/DDBJ databases">
        <title>Genome sequencing of Thermotogales isolates from hydrothermal vents.</title>
        <authorList>
            <person name="Haverkamp T.H."/>
            <person name="Kublanov I.V."/>
            <person name="Nesbo C.L."/>
        </authorList>
    </citation>
    <scope>NUCLEOTIDE SEQUENCE [LARGE SCALE GENOMIC DNA]</scope>
    <source>
        <strain evidence="3">ik275mar</strain>
    </source>
</reference>
<keyword evidence="1" id="KW-0812">Transmembrane</keyword>
<dbReference type="Proteomes" id="UP000242616">
    <property type="component" value="Unassembled WGS sequence"/>
</dbReference>
<protein>
    <submittedName>
        <fullName evidence="2">Uncharacterized protein</fullName>
    </submittedName>
</protein>
<dbReference type="EMBL" id="LBFC01000018">
    <property type="protein sequence ID" value="ONN27097.1"/>
    <property type="molecule type" value="Genomic_DNA"/>
</dbReference>
<feature type="transmembrane region" description="Helical" evidence="1">
    <location>
        <begin position="77"/>
        <end position="105"/>
    </location>
</feature>
<name>A0ABX3IIT3_9BACT</name>
<organism evidence="2 3">
    <name type="scientific">Thermosipho affectus</name>
    <dbReference type="NCBI Taxonomy" id="660294"/>
    <lineage>
        <taxon>Bacteria</taxon>
        <taxon>Thermotogati</taxon>
        <taxon>Thermotogota</taxon>
        <taxon>Thermotogae</taxon>
        <taxon>Thermotogales</taxon>
        <taxon>Fervidobacteriaceae</taxon>
        <taxon>Thermosipho</taxon>
    </lineage>
</organism>
<evidence type="ECO:0000256" key="1">
    <source>
        <dbReference type="SAM" id="Phobius"/>
    </source>
</evidence>
<proteinExistence type="predicted"/>
<accession>A0ABX3IIT3</accession>